<evidence type="ECO:0000313" key="17">
    <source>
        <dbReference type="Proteomes" id="UP001292079"/>
    </source>
</evidence>
<evidence type="ECO:0000256" key="6">
    <source>
        <dbReference type="ARBA" id="ARBA00022723"/>
    </source>
</evidence>
<evidence type="ECO:0000256" key="8">
    <source>
        <dbReference type="ARBA" id="ARBA00022824"/>
    </source>
</evidence>
<dbReference type="SUPFAM" id="SSF53187">
    <property type="entry name" value="Zn-dependent exopeptidases"/>
    <property type="match status" value="1"/>
</dbReference>
<keyword evidence="12 14" id="KW-0472">Membrane</keyword>
<reference evidence="16" key="2">
    <citation type="journal article" date="2023" name="Infect Dis Poverty">
        <title>Chromosome-scale genome of the human blood fluke Schistosoma mekongi and its implications for public health.</title>
        <authorList>
            <person name="Zhou M."/>
            <person name="Xu L."/>
            <person name="Xu D."/>
            <person name="Chen W."/>
            <person name="Khan J."/>
            <person name="Hu Y."/>
            <person name="Huang H."/>
            <person name="Wei H."/>
            <person name="Zhang Y."/>
            <person name="Chusongsang P."/>
            <person name="Tanasarnprasert K."/>
            <person name="Hu X."/>
            <person name="Limpanont Y."/>
            <person name="Lv Z."/>
        </authorList>
    </citation>
    <scope>NUCLEOTIDE SEQUENCE</scope>
    <source>
        <strain evidence="16">LV_2022a</strain>
    </source>
</reference>
<dbReference type="GO" id="GO:0005789">
    <property type="term" value="C:endoplasmic reticulum membrane"/>
    <property type="evidence" value="ECO:0007669"/>
    <property type="project" value="UniProtKB-SubCell"/>
</dbReference>
<feature type="domain" description="Peptidase M28" evidence="15">
    <location>
        <begin position="172"/>
        <end position="334"/>
    </location>
</feature>
<reference evidence="16" key="1">
    <citation type="submission" date="2022-04" db="EMBL/GenBank/DDBJ databases">
        <authorList>
            <person name="Xu L."/>
            <person name="Lv Z."/>
        </authorList>
    </citation>
    <scope>NUCLEOTIDE SEQUENCE</scope>
    <source>
        <strain evidence="16">LV_2022a</strain>
    </source>
</reference>
<dbReference type="Pfam" id="PF04389">
    <property type="entry name" value="Peptidase_M28"/>
    <property type="match status" value="1"/>
</dbReference>
<dbReference type="AlphaFoldDB" id="A0AAE2D483"/>
<keyword evidence="6" id="KW-0479">Metal-binding</keyword>
<dbReference type="FunFam" id="3.40.630.10:FF:000008">
    <property type="entry name" value="Endoplasmic reticulum metallopeptidase 1"/>
    <property type="match status" value="1"/>
</dbReference>
<evidence type="ECO:0000256" key="5">
    <source>
        <dbReference type="ARBA" id="ARBA00022692"/>
    </source>
</evidence>
<comment type="subcellular location">
    <subcellularLocation>
        <location evidence="2">Endoplasmic reticulum membrane</location>
        <topology evidence="2">Multi-pass membrane protein</topology>
    </subcellularLocation>
</comment>
<proteinExistence type="inferred from homology"/>
<comment type="caution">
    <text evidence="16">The sequence shown here is derived from an EMBL/GenBank/DDBJ whole genome shotgun (WGS) entry which is preliminary data.</text>
</comment>
<keyword evidence="5 14" id="KW-0812">Transmembrane</keyword>
<evidence type="ECO:0000256" key="11">
    <source>
        <dbReference type="ARBA" id="ARBA00023049"/>
    </source>
</evidence>
<comment type="similarity">
    <text evidence="3">Belongs to the peptidase M28 family.</text>
</comment>
<evidence type="ECO:0000256" key="14">
    <source>
        <dbReference type="SAM" id="Phobius"/>
    </source>
</evidence>
<evidence type="ECO:0000256" key="4">
    <source>
        <dbReference type="ARBA" id="ARBA00022670"/>
    </source>
</evidence>
<name>A0AAE2D483_SCHME</name>
<dbReference type="Gene3D" id="3.40.630.10">
    <property type="entry name" value="Zn peptidases"/>
    <property type="match status" value="1"/>
</dbReference>
<dbReference type="PANTHER" id="PTHR12147">
    <property type="entry name" value="METALLOPEPTIDASE M28 FAMILY MEMBER"/>
    <property type="match status" value="1"/>
</dbReference>
<keyword evidence="13" id="KW-0325">Glycoprotein</keyword>
<dbReference type="GO" id="GO:0008235">
    <property type="term" value="F:metalloexopeptidase activity"/>
    <property type="evidence" value="ECO:0007669"/>
    <property type="project" value="InterPro"/>
</dbReference>
<dbReference type="PANTHER" id="PTHR12147:SF22">
    <property type="entry name" value="ENDOPLASMIC RETICULUM METALLOPEPTIDASE 1"/>
    <property type="match status" value="1"/>
</dbReference>
<comment type="cofactor">
    <cofactor evidence="1">
        <name>Zn(2+)</name>
        <dbReference type="ChEBI" id="CHEBI:29105"/>
    </cofactor>
</comment>
<dbReference type="InterPro" id="IPR045175">
    <property type="entry name" value="M28_fam"/>
</dbReference>
<evidence type="ECO:0000256" key="3">
    <source>
        <dbReference type="ARBA" id="ARBA00010918"/>
    </source>
</evidence>
<keyword evidence="8" id="KW-0256">Endoplasmic reticulum</keyword>
<keyword evidence="9" id="KW-0862">Zinc</keyword>
<protein>
    <recommendedName>
        <fullName evidence="15">Peptidase M28 domain-containing protein</fullName>
    </recommendedName>
</protein>
<evidence type="ECO:0000256" key="10">
    <source>
        <dbReference type="ARBA" id="ARBA00022989"/>
    </source>
</evidence>
<dbReference type="Proteomes" id="UP001292079">
    <property type="component" value="Unassembled WGS sequence"/>
</dbReference>
<dbReference type="GO" id="GO:0006508">
    <property type="term" value="P:proteolysis"/>
    <property type="evidence" value="ECO:0007669"/>
    <property type="project" value="UniProtKB-KW"/>
</dbReference>
<evidence type="ECO:0000256" key="12">
    <source>
        <dbReference type="ARBA" id="ARBA00023136"/>
    </source>
</evidence>
<organism evidence="16 17">
    <name type="scientific">Schistosoma mekongi</name>
    <name type="common">Parasitic worm</name>
    <dbReference type="NCBI Taxonomy" id="38744"/>
    <lineage>
        <taxon>Eukaryota</taxon>
        <taxon>Metazoa</taxon>
        <taxon>Spiralia</taxon>
        <taxon>Lophotrochozoa</taxon>
        <taxon>Platyhelminthes</taxon>
        <taxon>Trematoda</taxon>
        <taxon>Digenea</taxon>
        <taxon>Strigeidida</taxon>
        <taxon>Schistosomatoidea</taxon>
        <taxon>Schistosomatidae</taxon>
        <taxon>Schistosoma</taxon>
    </lineage>
</organism>
<gene>
    <name evidence="16" type="ORF">MN116_006266</name>
</gene>
<evidence type="ECO:0000256" key="1">
    <source>
        <dbReference type="ARBA" id="ARBA00001947"/>
    </source>
</evidence>
<evidence type="ECO:0000256" key="7">
    <source>
        <dbReference type="ARBA" id="ARBA00022801"/>
    </source>
</evidence>
<keyword evidence="10 14" id="KW-1133">Transmembrane helix</keyword>
<dbReference type="GO" id="GO:0046872">
    <property type="term" value="F:metal ion binding"/>
    <property type="evidence" value="ECO:0007669"/>
    <property type="project" value="UniProtKB-KW"/>
</dbReference>
<evidence type="ECO:0000256" key="2">
    <source>
        <dbReference type="ARBA" id="ARBA00004477"/>
    </source>
</evidence>
<dbReference type="InterPro" id="IPR007484">
    <property type="entry name" value="Peptidase_M28"/>
</dbReference>
<evidence type="ECO:0000256" key="13">
    <source>
        <dbReference type="ARBA" id="ARBA00023180"/>
    </source>
</evidence>
<dbReference type="EMBL" id="JALJAT010000004">
    <property type="protein sequence ID" value="KAK4470741.1"/>
    <property type="molecule type" value="Genomic_DNA"/>
</dbReference>
<keyword evidence="4" id="KW-0645">Protease</keyword>
<evidence type="ECO:0000259" key="15">
    <source>
        <dbReference type="Pfam" id="PF04389"/>
    </source>
</evidence>
<feature type="transmembrane region" description="Helical" evidence="14">
    <location>
        <begin position="46"/>
        <end position="64"/>
    </location>
</feature>
<evidence type="ECO:0000313" key="16">
    <source>
        <dbReference type="EMBL" id="KAK4470741.1"/>
    </source>
</evidence>
<evidence type="ECO:0000256" key="9">
    <source>
        <dbReference type="ARBA" id="ARBA00022833"/>
    </source>
</evidence>
<sequence>MSEVRRRKPITLQAADLSAYNSLEYARIRYSENAHLDKSTHRPYNLLFWLCPVITILLVCIFIPDNNSDCWPCSDAVCNSTFDVVSARSHLVKVTNIGPRTAGSTANEITTANYLRNELKSIAAVANKTKLQVLFDEHVSNYSSFRAFFHISSYNNVRNFALRFHDLRAKNGNKSKSAFLINCHYDTAPGSPGASDAFVNCAIMLEVCRLLAASPSILSNDVIFLFNGAEESLLLSSHAFITQHKWASDVIAFMNLEGAGAAKRPMLFQTGPGNSSDVLLDVYASAFKQPFASVLGEDVFQFGLVPSDTDYRIFRDYGLVPGLDLAYTQDGHAWTFVPSLRLQNGLVCQSL</sequence>
<keyword evidence="7" id="KW-0378">Hydrolase</keyword>
<keyword evidence="11" id="KW-0482">Metalloprotease</keyword>
<accession>A0AAE2D483</accession>
<keyword evidence="17" id="KW-1185">Reference proteome</keyword>